<dbReference type="AlphaFoldDB" id="A0AAV9ZCZ0"/>
<dbReference type="PANTHER" id="PTHR33096">
    <property type="entry name" value="CXC2 DOMAIN-CONTAINING PROTEIN"/>
    <property type="match status" value="1"/>
</dbReference>
<feature type="domain" description="CxC2-like cysteine cluster KDZ transposase-associated" evidence="2">
    <location>
        <begin position="123"/>
        <end position="232"/>
    </location>
</feature>
<accession>A0AAV9ZCZ0</accession>
<dbReference type="Proteomes" id="UP001362999">
    <property type="component" value="Unassembled WGS sequence"/>
</dbReference>
<feature type="compositionally biased region" description="Basic and acidic residues" evidence="1">
    <location>
        <begin position="837"/>
        <end position="855"/>
    </location>
</feature>
<sequence>MPSSGSETETPTKREPVRFYSINIVVARTHTEQYRPVKKWKDRYRNDFLDELLRGEGRGDHIYATCICRHTECDRGRAAFRCRDCHGCDLLSQACMLREHKRLPLHRIQVWDQATQYFHPTSLKALGLKVYLSSELHFDGICPHSRQSPGKNFVVIDTNGLHDLDLYYCDCGKGSSFPVQLLRRQWFPSTGNRPGTAATFNVLRNYHLMSLESKGSMGEFYNTLSRLTNNTGEAPKSRYQEFINMTREWRNLQILERGARAHETDGIANTKEGACAVECPACPHPGRNLPPEWKDVPAAQRFLYALFLALDANFRMQRKDVSSETADANLGGGLAFFGEVTAYMDYLEKNWAEPQPKSTCVAHDAVNTPDREARGTASSGVVTVDCARHNMKRPRGVGDLQAGERYLNVDYMFFMSLKGSNLLEFYVSYDIACQWHKNIWHRLRLFPRQIRDEYNKRFFVFLVPKFHLPAHIESCNIKFSFLFTPYVGQTDGEAPERGWSNINPLALSTREMSPHLRREVLDDHFNHWNWKKILSMGTYFLDRIKHYIPEMVRTRRETLQMERTLPAETLREWKAMCVAWEGNSACPNPFERTQKHIDLASIRLELTVAGGGMVRGEINSTEMLSMGVKLESEQYVFTEKQTLPLTDFTRELKFDQAAVGLHPTVTQRRLMLERCSKLRRKVLSWMETQTQFMPSVTVVRAEAAAKRQSPVQPAAGELVQDIPLLMPSALAPNGACPQELQEFEFRLREGQAHEALYDIRHQLLIRTHEYKWKDEQNHNVRDGTRSHTKLKLIEDRLTRASTAYRVAWGALKVLGSRLGKRGWEGTLQALEDGDIRGMPEATFRKPGERRKETASARKRRKKTRSPISWIWLADGSAADADRNPAMNEALRIEWAKTRALGLRNTEEVALLEEEMRRVPEFLRWRAAQWDAAKDHSQPSRRADLTSNLRLCEGFDVYASRQAQLMRDIATRFETKWTEAGVEGLVAEGRRQVRIAEAEAMAEKAANAAVVEAPGGDEDDGTDADDEEEQEEGDDDGGENSDGDE</sequence>
<dbReference type="Pfam" id="PF18758">
    <property type="entry name" value="KDZ"/>
    <property type="match status" value="1"/>
</dbReference>
<feature type="compositionally biased region" description="Acidic residues" evidence="1">
    <location>
        <begin position="1014"/>
        <end position="1044"/>
    </location>
</feature>
<dbReference type="Pfam" id="PF18803">
    <property type="entry name" value="CxC2"/>
    <property type="match status" value="1"/>
</dbReference>
<evidence type="ECO:0000259" key="2">
    <source>
        <dbReference type="Pfam" id="PF18803"/>
    </source>
</evidence>
<gene>
    <name evidence="3" type="ORF">R3P38DRAFT_2580386</name>
</gene>
<evidence type="ECO:0000313" key="4">
    <source>
        <dbReference type="Proteomes" id="UP001362999"/>
    </source>
</evidence>
<dbReference type="PANTHER" id="PTHR33096:SF1">
    <property type="entry name" value="CXC1-LIKE CYSTEINE CLUSTER ASSOCIATED WITH KDZ TRANSPOSASES DOMAIN-CONTAINING PROTEIN"/>
    <property type="match status" value="1"/>
</dbReference>
<organism evidence="3 4">
    <name type="scientific">Favolaschia claudopus</name>
    <dbReference type="NCBI Taxonomy" id="2862362"/>
    <lineage>
        <taxon>Eukaryota</taxon>
        <taxon>Fungi</taxon>
        <taxon>Dikarya</taxon>
        <taxon>Basidiomycota</taxon>
        <taxon>Agaricomycotina</taxon>
        <taxon>Agaricomycetes</taxon>
        <taxon>Agaricomycetidae</taxon>
        <taxon>Agaricales</taxon>
        <taxon>Marasmiineae</taxon>
        <taxon>Mycenaceae</taxon>
        <taxon>Favolaschia</taxon>
    </lineage>
</organism>
<feature type="region of interest" description="Disordered" evidence="1">
    <location>
        <begin position="837"/>
        <end position="861"/>
    </location>
</feature>
<dbReference type="InterPro" id="IPR041457">
    <property type="entry name" value="CxC2_KDZ-assoc"/>
</dbReference>
<protein>
    <recommendedName>
        <fullName evidence="2">CxC2-like cysteine cluster KDZ transposase-associated domain-containing protein</fullName>
    </recommendedName>
</protein>
<dbReference type="InterPro" id="IPR040521">
    <property type="entry name" value="KDZ"/>
</dbReference>
<proteinExistence type="predicted"/>
<feature type="region of interest" description="Disordered" evidence="1">
    <location>
        <begin position="1004"/>
        <end position="1044"/>
    </location>
</feature>
<name>A0AAV9ZCZ0_9AGAR</name>
<dbReference type="EMBL" id="JAWWNJ010000162">
    <property type="protein sequence ID" value="KAK6978076.1"/>
    <property type="molecule type" value="Genomic_DNA"/>
</dbReference>
<keyword evidence="4" id="KW-1185">Reference proteome</keyword>
<evidence type="ECO:0000313" key="3">
    <source>
        <dbReference type="EMBL" id="KAK6978076.1"/>
    </source>
</evidence>
<comment type="caution">
    <text evidence="3">The sequence shown here is derived from an EMBL/GenBank/DDBJ whole genome shotgun (WGS) entry which is preliminary data.</text>
</comment>
<reference evidence="3 4" key="1">
    <citation type="journal article" date="2024" name="J Genomics">
        <title>Draft genome sequencing and assembly of Favolaschia claudopus CIRM-BRFM 2984 isolated from oak limbs.</title>
        <authorList>
            <person name="Navarro D."/>
            <person name="Drula E."/>
            <person name="Chaduli D."/>
            <person name="Cazenave R."/>
            <person name="Ahrendt S."/>
            <person name="Wang J."/>
            <person name="Lipzen A."/>
            <person name="Daum C."/>
            <person name="Barry K."/>
            <person name="Grigoriev I.V."/>
            <person name="Favel A."/>
            <person name="Rosso M.N."/>
            <person name="Martin F."/>
        </authorList>
    </citation>
    <scope>NUCLEOTIDE SEQUENCE [LARGE SCALE GENOMIC DNA]</scope>
    <source>
        <strain evidence="3 4">CIRM-BRFM 2984</strain>
    </source>
</reference>
<evidence type="ECO:0000256" key="1">
    <source>
        <dbReference type="SAM" id="MobiDB-lite"/>
    </source>
</evidence>